<dbReference type="STRING" id="1424661.SAMN05216281_10948"/>
<evidence type="ECO:0000313" key="2">
    <source>
        <dbReference type="EMBL" id="TFB86727.1"/>
    </source>
</evidence>
<evidence type="ECO:0000259" key="1">
    <source>
        <dbReference type="Pfam" id="PF06259"/>
    </source>
</evidence>
<sequence>MVNVRLPHSSDLPELDIDATGLEEAADWLSRSARDFTDRAGDMDSHWSGLSGVFTVNGTDRIYSAFTPGVEVAEDYSQAMRSAASALGTFAIAVALLKAQRDELDNEISALRMIAVAVEAQDPDYPSFYSDASVETMAWDLKGRVADLSDRFGYAEDACILALGTITGGTGHGLPSPGSLGQLGIVPATGMPIWHSQTDLFASSTSDRALNSLTYLGTLTSAQVTRWLASHPEFLEAMDDMPPDAGEVAAWWHALGSSAESASDGQLALIAAVPSLVGSLEGVAYWGRDKANRLRLTEAIEIERKRLAMYNPRLEALENIVDALGPNEQISPRLLASLELGDRPLAAITVGDLDRAAHVNYQVSGMFSGTDKMTDAVADAAALYQAEMIWADALGIDGEIATVAWIGYDSPDLLSVRHAESATLGAAKLEQALGGFGAVTDARGTDPFLSVHAHSYGTTTALIALQQPLGVDALAMYGSAGSEGVRSVEQLEVDREQVYVSTTSPDGLAAFGRLISGRGDPDSDRFGAVDFGSDGDSIDPVTGQAFVPISGHTEYLTEGSESLRNLALIGLGRGDLVTKG</sequence>
<evidence type="ECO:0000313" key="3">
    <source>
        <dbReference type="Proteomes" id="UP000297654"/>
    </source>
</evidence>
<keyword evidence="3" id="KW-1185">Reference proteome</keyword>
<comment type="caution">
    <text evidence="2">The sequence shown here is derived from an EMBL/GenBank/DDBJ whole genome shotgun (WGS) entry which is preliminary data.</text>
</comment>
<dbReference type="OrthoDB" id="3259161at2"/>
<dbReference type="InterPro" id="IPR010427">
    <property type="entry name" value="DUF1023"/>
</dbReference>
<protein>
    <recommendedName>
        <fullName evidence="1">DUF1023 domain-containing protein</fullName>
    </recommendedName>
</protein>
<organism evidence="2 3">
    <name type="scientific">Cryobacterium luteum</name>
    <dbReference type="NCBI Taxonomy" id="1424661"/>
    <lineage>
        <taxon>Bacteria</taxon>
        <taxon>Bacillati</taxon>
        <taxon>Actinomycetota</taxon>
        <taxon>Actinomycetes</taxon>
        <taxon>Micrococcales</taxon>
        <taxon>Microbacteriaceae</taxon>
        <taxon>Cryobacterium</taxon>
    </lineage>
</organism>
<dbReference type="RefSeq" id="WP_092110327.1">
    <property type="nucleotide sequence ID" value="NZ_FOCN01000009.1"/>
</dbReference>
<feature type="domain" description="DUF1023" evidence="1">
    <location>
        <begin position="345"/>
        <end position="509"/>
    </location>
</feature>
<proteinExistence type="predicted"/>
<reference evidence="2 3" key="1">
    <citation type="submission" date="2019-03" db="EMBL/GenBank/DDBJ databases">
        <title>Genomics of glacier-inhabiting Cryobacterium strains.</title>
        <authorList>
            <person name="Liu Q."/>
            <person name="Xin Y.-H."/>
        </authorList>
    </citation>
    <scope>NUCLEOTIDE SEQUENCE [LARGE SCALE GENOMIC DNA]</scope>
    <source>
        <strain evidence="2 3">Hh15</strain>
    </source>
</reference>
<accession>A0A1H8HAH0</accession>
<dbReference type="Pfam" id="PF06259">
    <property type="entry name" value="Abhydrolase_8"/>
    <property type="match status" value="1"/>
</dbReference>
<name>A0A1H8HAH0_9MICO</name>
<dbReference type="Proteomes" id="UP000297654">
    <property type="component" value="Unassembled WGS sequence"/>
</dbReference>
<dbReference type="EMBL" id="SOFF01000033">
    <property type="protein sequence ID" value="TFB86727.1"/>
    <property type="molecule type" value="Genomic_DNA"/>
</dbReference>
<gene>
    <name evidence="2" type="ORF">E3O10_14010</name>
</gene>
<dbReference type="AlphaFoldDB" id="A0A1H8HAH0"/>